<dbReference type="InterPro" id="IPR024975">
    <property type="entry name" value="NOV_C"/>
</dbReference>
<dbReference type="InterPro" id="IPR052957">
    <property type="entry name" value="Auxin_embryo_med"/>
</dbReference>
<feature type="domain" description="Protein NO VEIN C-terminal" evidence="1">
    <location>
        <begin position="326"/>
        <end position="411"/>
    </location>
</feature>
<gene>
    <name evidence="2" type="ORF">Sango_2408200</name>
</gene>
<organism evidence="2 3">
    <name type="scientific">Sesamum angolense</name>
    <dbReference type="NCBI Taxonomy" id="2727404"/>
    <lineage>
        <taxon>Eukaryota</taxon>
        <taxon>Viridiplantae</taxon>
        <taxon>Streptophyta</taxon>
        <taxon>Embryophyta</taxon>
        <taxon>Tracheophyta</taxon>
        <taxon>Spermatophyta</taxon>
        <taxon>Magnoliopsida</taxon>
        <taxon>eudicotyledons</taxon>
        <taxon>Gunneridae</taxon>
        <taxon>Pentapetalae</taxon>
        <taxon>asterids</taxon>
        <taxon>lamiids</taxon>
        <taxon>Lamiales</taxon>
        <taxon>Pedaliaceae</taxon>
        <taxon>Sesamum</taxon>
    </lineage>
</organism>
<proteinExistence type="predicted"/>
<accession>A0AAE1W7A3</accession>
<dbReference type="GO" id="GO:0048364">
    <property type="term" value="P:root development"/>
    <property type="evidence" value="ECO:0007669"/>
    <property type="project" value="TreeGrafter"/>
</dbReference>
<reference evidence="2" key="1">
    <citation type="submission" date="2020-06" db="EMBL/GenBank/DDBJ databases">
        <authorList>
            <person name="Li T."/>
            <person name="Hu X."/>
            <person name="Zhang T."/>
            <person name="Song X."/>
            <person name="Zhang H."/>
            <person name="Dai N."/>
            <person name="Sheng W."/>
            <person name="Hou X."/>
            <person name="Wei L."/>
        </authorList>
    </citation>
    <scope>NUCLEOTIDE SEQUENCE</scope>
    <source>
        <strain evidence="2">K16</strain>
        <tissue evidence="2">Leaf</tissue>
    </source>
</reference>
<dbReference type="Proteomes" id="UP001289374">
    <property type="component" value="Unassembled WGS sequence"/>
</dbReference>
<dbReference type="PANTHER" id="PTHR32387">
    <property type="entry name" value="WU:FJ29H11"/>
    <property type="match status" value="1"/>
</dbReference>
<evidence type="ECO:0000259" key="1">
    <source>
        <dbReference type="Pfam" id="PF13020"/>
    </source>
</evidence>
<evidence type="ECO:0000313" key="3">
    <source>
        <dbReference type="Proteomes" id="UP001289374"/>
    </source>
</evidence>
<dbReference type="GO" id="GO:0010305">
    <property type="term" value="P:leaf vascular tissue pattern formation"/>
    <property type="evidence" value="ECO:0007669"/>
    <property type="project" value="TreeGrafter"/>
</dbReference>
<dbReference type="EMBL" id="JACGWL010000014">
    <property type="protein sequence ID" value="KAK4388016.1"/>
    <property type="molecule type" value="Genomic_DNA"/>
</dbReference>
<comment type="caution">
    <text evidence="2">The sequence shown here is derived from an EMBL/GenBank/DDBJ whole genome shotgun (WGS) entry which is preliminary data.</text>
</comment>
<dbReference type="PANTHER" id="PTHR32387:SF0">
    <property type="entry name" value="PROTEIN NO VEIN"/>
    <property type="match status" value="1"/>
</dbReference>
<protein>
    <submittedName>
        <fullName evidence="2">Protein NO VEIN</fullName>
    </submittedName>
</protein>
<dbReference type="Pfam" id="PF13020">
    <property type="entry name" value="NOV_C"/>
    <property type="match status" value="1"/>
</dbReference>
<sequence>MSAFIVTREAIYYGPADCSFVFSLVSWVLPYAQRYICNAQPDKYFQLKQSGFEKLRCLKIVVVEKLFYRNVVKKCEITSKKRHECNCLLQDNILYCSRDSDPHSIFLEFSCLLYNGTPELHFANFLHMITTMAESGATEEQIEFFILNSQKVPQLLAEESNWSLQSFSASMENDSTQLENGLAVKVEEQNSAMFKKRSGTNSNWPPVDWKTAPGFNSVGAFGSRKPGGSNTAEKILGQTDISTIEINGEFNIEVDPSAITQGVVSVEDEISQSQSNLSRNLVASSMNVVLDSVDFVAPDSKIVVPSNCSDRDEDFAQQALLTGRLGELVAFKYFQGKVGEVFVKWVNEINETGLPYDITLGGDEDSREYIEVKATKSARKNWFLISMREWQFAVEKGESFSVAHVVLADNNMARITIYKNPARLCQLACSPCWSCQRNSFFSITILHQGPLPQVFREHRKVQNCMSQFTKSMLVPGLRTVASQKVDPSLLQANGCPRELRSLWRNMFVQSSASCHVHVVHYCTDVRGFIWDELVVLHMRILIHTGVGPPCSWAEYLNMSLLSPRRSPWELCPQRSAGLGRRLTSLLYICDLKMSMKAFSGPAIKSST</sequence>
<dbReference type="AlphaFoldDB" id="A0AAE1W7A3"/>
<keyword evidence="3" id="KW-1185">Reference proteome</keyword>
<dbReference type="GO" id="GO:0009793">
    <property type="term" value="P:embryo development ending in seed dormancy"/>
    <property type="evidence" value="ECO:0007669"/>
    <property type="project" value="TreeGrafter"/>
</dbReference>
<dbReference type="GO" id="GO:0005634">
    <property type="term" value="C:nucleus"/>
    <property type="evidence" value="ECO:0007669"/>
    <property type="project" value="TreeGrafter"/>
</dbReference>
<evidence type="ECO:0000313" key="2">
    <source>
        <dbReference type="EMBL" id="KAK4388016.1"/>
    </source>
</evidence>
<name>A0AAE1W7A3_9LAMI</name>
<reference evidence="2" key="2">
    <citation type="journal article" date="2024" name="Plant">
        <title>Genomic evolution and insights into agronomic trait innovations of Sesamum species.</title>
        <authorList>
            <person name="Miao H."/>
            <person name="Wang L."/>
            <person name="Qu L."/>
            <person name="Liu H."/>
            <person name="Sun Y."/>
            <person name="Le M."/>
            <person name="Wang Q."/>
            <person name="Wei S."/>
            <person name="Zheng Y."/>
            <person name="Lin W."/>
            <person name="Duan Y."/>
            <person name="Cao H."/>
            <person name="Xiong S."/>
            <person name="Wang X."/>
            <person name="Wei L."/>
            <person name="Li C."/>
            <person name="Ma Q."/>
            <person name="Ju M."/>
            <person name="Zhao R."/>
            <person name="Li G."/>
            <person name="Mu C."/>
            <person name="Tian Q."/>
            <person name="Mei H."/>
            <person name="Zhang T."/>
            <person name="Gao T."/>
            <person name="Zhang H."/>
        </authorList>
    </citation>
    <scope>NUCLEOTIDE SEQUENCE</scope>
    <source>
        <strain evidence="2">K16</strain>
    </source>
</reference>